<keyword evidence="5" id="KW-0256">Endoplasmic reticulum</keyword>
<comment type="similarity">
    <text evidence="3">Belongs to the ATG2 family.</text>
</comment>
<comment type="subcellular location">
    <subcellularLocation>
        <location evidence="1">Endoplasmic reticulum membrane</location>
        <topology evidence="1">Peripheral membrane protein</topology>
    </subcellularLocation>
    <subcellularLocation>
        <location evidence="2">Preautophagosomal structure membrane</location>
        <topology evidence="2">Peripheral membrane protein</topology>
    </subcellularLocation>
</comment>
<evidence type="ECO:0000256" key="2">
    <source>
        <dbReference type="ARBA" id="ARBA00004623"/>
    </source>
</evidence>
<evidence type="ECO:0000256" key="4">
    <source>
        <dbReference type="ARBA" id="ARBA00022448"/>
    </source>
</evidence>
<keyword evidence="4" id="KW-0813">Transport</keyword>
<evidence type="ECO:0000256" key="9">
    <source>
        <dbReference type="ARBA" id="ARBA00024615"/>
    </source>
</evidence>
<comment type="catalytic activity">
    <reaction evidence="9">
        <text>a 1,2-diacyl-sn-glycero-3-phosphoethanolamine(in) = a 1,2-diacyl-sn-glycero-3-phosphoethanolamine(out)</text>
        <dbReference type="Rhea" id="RHEA:38895"/>
        <dbReference type="ChEBI" id="CHEBI:64612"/>
    </reaction>
</comment>
<comment type="catalytic activity">
    <reaction evidence="8">
        <text>a 1,2-diacyl-sn-glycero-3-phospho-L-serine(in) = a 1,2-diacyl-sn-glycero-3-phospho-L-serine(out)</text>
        <dbReference type="Rhea" id="RHEA:38663"/>
        <dbReference type="ChEBI" id="CHEBI:57262"/>
    </reaction>
</comment>
<evidence type="ECO:0000313" key="11">
    <source>
        <dbReference type="EMBL" id="CAJ0931244.1"/>
    </source>
</evidence>
<evidence type="ECO:0000256" key="6">
    <source>
        <dbReference type="ARBA" id="ARBA00023055"/>
    </source>
</evidence>
<dbReference type="PANTHER" id="PTHR13190:SF20">
    <property type="entry name" value="AUTOPHAGY-RELATED PROTEIN 2 HOMOLOG B"/>
    <property type="match status" value="1"/>
</dbReference>
<evidence type="ECO:0000256" key="8">
    <source>
        <dbReference type="ARBA" id="ARBA00024479"/>
    </source>
</evidence>
<keyword evidence="7" id="KW-0472">Membrane</keyword>
<protein>
    <submittedName>
        <fullName evidence="11">Uncharacterized protein</fullName>
    </submittedName>
</protein>
<dbReference type="Proteomes" id="UP001176940">
    <property type="component" value="Unassembled WGS sequence"/>
</dbReference>
<proteinExistence type="inferred from homology"/>
<evidence type="ECO:0000256" key="5">
    <source>
        <dbReference type="ARBA" id="ARBA00022824"/>
    </source>
</evidence>
<feature type="non-terminal residue" evidence="11">
    <location>
        <position position="1"/>
    </location>
</feature>
<organism evidence="11 12">
    <name type="scientific">Ranitomeya imitator</name>
    <name type="common">mimic poison frog</name>
    <dbReference type="NCBI Taxonomy" id="111125"/>
    <lineage>
        <taxon>Eukaryota</taxon>
        <taxon>Metazoa</taxon>
        <taxon>Chordata</taxon>
        <taxon>Craniata</taxon>
        <taxon>Vertebrata</taxon>
        <taxon>Euteleostomi</taxon>
        <taxon>Amphibia</taxon>
        <taxon>Batrachia</taxon>
        <taxon>Anura</taxon>
        <taxon>Neobatrachia</taxon>
        <taxon>Hyloidea</taxon>
        <taxon>Dendrobatidae</taxon>
        <taxon>Dendrobatinae</taxon>
        <taxon>Ranitomeya</taxon>
    </lineage>
</organism>
<evidence type="ECO:0000313" key="12">
    <source>
        <dbReference type="Proteomes" id="UP001176940"/>
    </source>
</evidence>
<evidence type="ECO:0000256" key="3">
    <source>
        <dbReference type="ARBA" id="ARBA00009714"/>
    </source>
</evidence>
<keyword evidence="12" id="KW-1185">Reference proteome</keyword>
<feature type="non-terminal residue" evidence="11">
    <location>
        <position position="245"/>
    </location>
</feature>
<reference evidence="11" key="1">
    <citation type="submission" date="2023-07" db="EMBL/GenBank/DDBJ databases">
        <authorList>
            <person name="Stuckert A."/>
        </authorList>
    </citation>
    <scope>NUCLEOTIDE SEQUENCE</scope>
</reference>
<name>A0ABN9L239_9NEOB</name>
<feature type="region of interest" description="Disordered" evidence="10">
    <location>
        <begin position="14"/>
        <end position="43"/>
    </location>
</feature>
<dbReference type="EMBL" id="CAUEEQ010007571">
    <property type="protein sequence ID" value="CAJ0931244.1"/>
    <property type="molecule type" value="Genomic_DNA"/>
</dbReference>
<feature type="compositionally biased region" description="Basic and acidic residues" evidence="10">
    <location>
        <begin position="26"/>
        <end position="43"/>
    </location>
</feature>
<evidence type="ECO:0000256" key="10">
    <source>
        <dbReference type="SAM" id="MobiDB-lite"/>
    </source>
</evidence>
<accession>A0ABN9L239</accession>
<evidence type="ECO:0000256" key="1">
    <source>
        <dbReference type="ARBA" id="ARBA00004406"/>
    </source>
</evidence>
<evidence type="ECO:0000256" key="7">
    <source>
        <dbReference type="ARBA" id="ARBA00023136"/>
    </source>
</evidence>
<gene>
    <name evidence="11" type="ORF">RIMI_LOCUS4644142</name>
</gene>
<comment type="caution">
    <text evidence="11">The sequence shown here is derived from an EMBL/GenBank/DDBJ whole genome shotgun (WGS) entry which is preliminary data.</text>
</comment>
<dbReference type="PANTHER" id="PTHR13190">
    <property type="entry name" value="AUTOPHAGY-RELATED 2, ISOFORM A"/>
    <property type="match status" value="1"/>
</dbReference>
<keyword evidence="6" id="KW-0445">Lipid transport</keyword>
<dbReference type="InterPro" id="IPR026849">
    <property type="entry name" value="ATG2"/>
</dbReference>
<sequence>DCAEINPIAVHSILERVSAEEDDEGDGRFQEDDEGTSHSLKDVCDYRRPKPSPFSSRRVMFENEEMVMPGDAIEMTEFQEKAISNSHYVLELTLPSVSLMLPNKVFYEKLYNRISNDLLLWEPTAPSPVETFENLSYDEDSGSEEETLQYDYILDSNYHSRRKRKLECFEQTVPELPDRPGELNHGLVSIFTDVKQSDGRVVKDKHGELWLEFTSGSLFTVTKYEGLEDKHFLCLHASSLSLYHQ</sequence>